<evidence type="ECO:0000313" key="3">
    <source>
        <dbReference type="Proteomes" id="UP000308730"/>
    </source>
</evidence>
<evidence type="ECO:0000256" key="1">
    <source>
        <dbReference type="SAM" id="Phobius"/>
    </source>
</evidence>
<dbReference type="EMBL" id="SGPM01000072">
    <property type="protein sequence ID" value="THH30661.1"/>
    <property type="molecule type" value="Genomic_DNA"/>
</dbReference>
<evidence type="ECO:0000313" key="2">
    <source>
        <dbReference type="EMBL" id="THH30661.1"/>
    </source>
</evidence>
<keyword evidence="1" id="KW-1133">Transmembrane helix</keyword>
<dbReference type="AlphaFoldDB" id="A0A4S4MZ33"/>
<feature type="transmembrane region" description="Helical" evidence="1">
    <location>
        <begin position="66"/>
        <end position="85"/>
    </location>
</feature>
<dbReference type="Proteomes" id="UP000308730">
    <property type="component" value="Unassembled WGS sequence"/>
</dbReference>
<comment type="caution">
    <text evidence="2">The sequence shown here is derived from an EMBL/GenBank/DDBJ whole genome shotgun (WGS) entry which is preliminary data.</text>
</comment>
<keyword evidence="1" id="KW-0472">Membrane</keyword>
<sequence>MQHRIINNCNPDVPVIKLPDGREARLVIVDDRPGREVNYSQLPADSRNWFPKAQSDAVARKLARRIMYEGYNLPILTAIAGALLMERIRMRYRSAPIADFGICHGSARVVSEDRLTYYSMKDRKFTMGQDFNDHYWLYFTSIKGEEVYLDFAMFTFNFACLVNNAGYSASPFNGFITNVPCFWNEREIQKRCVNLHTERSRVSVLRNQKLQDAARHCIDHVTESGFNAFYSFMESFSKKKMSEQEKGAVQYLIGFELDPNGSMEGLSWGAH</sequence>
<name>A0A4S4MZ33_9APHY</name>
<keyword evidence="1" id="KW-0812">Transmembrane</keyword>
<accession>A0A4S4MZ33</accession>
<gene>
    <name evidence="2" type="ORF">EUX98_g3530</name>
</gene>
<proteinExistence type="predicted"/>
<reference evidence="2 3" key="1">
    <citation type="submission" date="2019-02" db="EMBL/GenBank/DDBJ databases">
        <title>Genome sequencing of the rare red list fungi Antrodiella citrinella (Flaviporus citrinellus).</title>
        <authorList>
            <person name="Buettner E."/>
            <person name="Kellner H."/>
        </authorList>
    </citation>
    <scope>NUCLEOTIDE SEQUENCE [LARGE SCALE GENOMIC DNA]</scope>
    <source>
        <strain evidence="2 3">DSM 108506</strain>
    </source>
</reference>
<protein>
    <submittedName>
        <fullName evidence="2">Uncharacterized protein</fullName>
    </submittedName>
</protein>
<organism evidence="2 3">
    <name type="scientific">Antrodiella citrinella</name>
    <dbReference type="NCBI Taxonomy" id="2447956"/>
    <lineage>
        <taxon>Eukaryota</taxon>
        <taxon>Fungi</taxon>
        <taxon>Dikarya</taxon>
        <taxon>Basidiomycota</taxon>
        <taxon>Agaricomycotina</taxon>
        <taxon>Agaricomycetes</taxon>
        <taxon>Polyporales</taxon>
        <taxon>Steccherinaceae</taxon>
        <taxon>Antrodiella</taxon>
    </lineage>
</organism>
<dbReference type="OrthoDB" id="341421at2759"/>
<keyword evidence="3" id="KW-1185">Reference proteome</keyword>